<dbReference type="AlphaFoldDB" id="I7AQC9"/>
<dbReference type="GeneID" id="20564701"/>
<dbReference type="SUPFAM" id="SSF47819">
    <property type="entry name" value="HRDC-like"/>
    <property type="match status" value="1"/>
</dbReference>
<dbReference type="PANTHER" id="PTHR12124">
    <property type="entry name" value="POLYMYOSITIS/SCLERODERMA AUTOANTIGEN-RELATED"/>
    <property type="match status" value="1"/>
</dbReference>
<dbReference type="PANTHER" id="PTHR12124:SF47">
    <property type="entry name" value="EXOSOME COMPONENT 10"/>
    <property type="match status" value="1"/>
</dbReference>
<proteinExistence type="predicted"/>
<protein>
    <recommendedName>
        <fullName evidence="3">HRDC domain-containing protein</fullName>
    </recommendedName>
</protein>
<dbReference type="InterPro" id="IPR012337">
    <property type="entry name" value="RNaseH-like_sf"/>
</dbReference>
<dbReference type="InterPro" id="IPR044876">
    <property type="entry name" value="HRDC_dom_sf"/>
</dbReference>
<dbReference type="GO" id="GO:0000175">
    <property type="term" value="F:3'-5'-RNA exonuclease activity"/>
    <property type="evidence" value="ECO:0007669"/>
    <property type="project" value="InterPro"/>
</dbReference>
<dbReference type="InterPro" id="IPR002121">
    <property type="entry name" value="HRDC_dom"/>
</dbReference>
<dbReference type="GO" id="GO:0071051">
    <property type="term" value="P:poly(A)-dependent snoRNA 3'-end processing"/>
    <property type="evidence" value="ECO:0007669"/>
    <property type="project" value="TreeGrafter"/>
</dbReference>
<dbReference type="GO" id="GO:0071035">
    <property type="term" value="P:nuclear polyadenylation-dependent rRNA catabolic process"/>
    <property type="evidence" value="ECO:0007669"/>
    <property type="project" value="TreeGrafter"/>
</dbReference>
<dbReference type="Gene3D" id="1.10.150.80">
    <property type="entry name" value="HRDC domain"/>
    <property type="match status" value="1"/>
</dbReference>
<dbReference type="Proteomes" id="UP000010094">
    <property type="component" value="Chromosome XI"/>
</dbReference>
<dbReference type="GO" id="GO:0071036">
    <property type="term" value="P:nuclear polyadenylation-dependent snoRNA catabolic process"/>
    <property type="evidence" value="ECO:0007669"/>
    <property type="project" value="TreeGrafter"/>
</dbReference>
<comment type="subcellular location">
    <subcellularLocation>
        <location evidence="1">Nucleus</location>
    </subcellularLocation>
</comment>
<accession>I7AQC9</accession>
<dbReference type="InterPro" id="IPR010997">
    <property type="entry name" value="HRDC-like_sf"/>
</dbReference>
<keyword evidence="2" id="KW-0539">Nucleus</keyword>
<dbReference type="VEuPathDB" id="MicrosporidiaDB:EROM_111020"/>
<evidence type="ECO:0000256" key="2">
    <source>
        <dbReference type="ARBA" id="ARBA00023242"/>
    </source>
</evidence>
<dbReference type="GO" id="GO:0071038">
    <property type="term" value="P:TRAMP-dependent tRNA surveillance pathway"/>
    <property type="evidence" value="ECO:0007669"/>
    <property type="project" value="TreeGrafter"/>
</dbReference>
<name>I7AQC9_ENCRO</name>
<evidence type="ECO:0000313" key="5">
    <source>
        <dbReference type="Proteomes" id="UP000010094"/>
    </source>
</evidence>
<dbReference type="InterPro" id="IPR036397">
    <property type="entry name" value="RNaseH_sf"/>
</dbReference>
<dbReference type="GO" id="GO:0071040">
    <property type="term" value="P:nuclear polyadenylation-dependent antisense transcript catabolic process"/>
    <property type="evidence" value="ECO:0007669"/>
    <property type="project" value="TreeGrafter"/>
</dbReference>
<dbReference type="HOGENOM" id="CLU_771674_0_0_1"/>
<dbReference type="OrthoDB" id="2250022at2759"/>
<dbReference type="GO" id="GO:0000176">
    <property type="term" value="C:nuclear exosome (RNase complex)"/>
    <property type="evidence" value="ECO:0007669"/>
    <property type="project" value="TreeGrafter"/>
</dbReference>
<dbReference type="GO" id="GO:0000467">
    <property type="term" value="P:exonucleolytic trimming to generate mature 3'-end of 5.8S rRNA from tricistronic rRNA transcript (SSU-rRNA, 5.8S rRNA, LSU-rRNA)"/>
    <property type="evidence" value="ECO:0007669"/>
    <property type="project" value="InterPro"/>
</dbReference>
<dbReference type="GO" id="GO:0003727">
    <property type="term" value="F:single-stranded RNA binding"/>
    <property type="evidence" value="ECO:0007669"/>
    <property type="project" value="TreeGrafter"/>
</dbReference>
<dbReference type="InterPro" id="IPR045092">
    <property type="entry name" value="Rrp6-like"/>
</dbReference>
<dbReference type="PROSITE" id="PS50967">
    <property type="entry name" value="HRDC"/>
    <property type="match status" value="1"/>
</dbReference>
<organism evidence="4 5">
    <name type="scientific">Encephalitozoon romaleae (strain SJ-2008)</name>
    <name type="common">Microsporidian parasite</name>
    <dbReference type="NCBI Taxonomy" id="1178016"/>
    <lineage>
        <taxon>Eukaryota</taxon>
        <taxon>Fungi</taxon>
        <taxon>Fungi incertae sedis</taxon>
        <taxon>Microsporidia</taxon>
        <taxon>Unikaryonidae</taxon>
        <taxon>Encephalitozoon</taxon>
    </lineage>
</organism>
<feature type="domain" description="HRDC" evidence="3">
    <location>
        <begin position="272"/>
        <end position="352"/>
    </location>
</feature>
<dbReference type="Pfam" id="PF00570">
    <property type="entry name" value="HRDC"/>
    <property type="match status" value="1"/>
</dbReference>
<dbReference type="GO" id="GO:0005730">
    <property type="term" value="C:nucleolus"/>
    <property type="evidence" value="ECO:0007669"/>
    <property type="project" value="TreeGrafter"/>
</dbReference>
<gene>
    <name evidence="4" type="ordered locus">EROM_111020</name>
</gene>
<dbReference type="RefSeq" id="XP_009265581.1">
    <property type="nucleotide sequence ID" value="XM_009267306.1"/>
</dbReference>
<dbReference type="GO" id="GO:0071039">
    <property type="term" value="P:nuclear polyadenylation-dependent CUT catabolic process"/>
    <property type="evidence" value="ECO:0007669"/>
    <property type="project" value="TreeGrafter"/>
</dbReference>
<dbReference type="GO" id="GO:0071044">
    <property type="term" value="P:histone mRNA catabolic process"/>
    <property type="evidence" value="ECO:0007669"/>
    <property type="project" value="TreeGrafter"/>
</dbReference>
<dbReference type="Gene3D" id="3.30.420.10">
    <property type="entry name" value="Ribonuclease H-like superfamily/Ribonuclease H"/>
    <property type="match status" value="1"/>
</dbReference>
<keyword evidence="5" id="KW-1185">Reference proteome</keyword>
<evidence type="ECO:0000259" key="3">
    <source>
        <dbReference type="PROSITE" id="PS50967"/>
    </source>
</evidence>
<dbReference type="GO" id="GO:0071037">
    <property type="term" value="P:nuclear polyadenylation-dependent snRNA catabolic process"/>
    <property type="evidence" value="ECO:0007669"/>
    <property type="project" value="TreeGrafter"/>
</dbReference>
<sequence length="360" mass="41724">MNLLDMSIKFVEGINLFLRQESHDLNGLEIERLVQRIEEIQLLVKDSEDRFKRILESIEVEESIRPDTIVAITKNKKPLCILGKEIVKPRIESIDAENIDCCHTPSFGEFKAFSSTVYVKTLDQLLDMDKTITQAAIEMFDHSYRSYEGFTCFISVGDAKGNVYIIDAIKFRAAISRLELLKCHVPKIIHCRACVERLLRDFRQVGCFRSYEISPKMVFIDWRIRPVPGFLLEVLFKGVHEIREMAASGVEMKVYCSKEIDETKDMASRYGISEDEEILENLLKLRRFLARSNDESVHYVMTDDQVVRLLKAKPTTQEKMVEVLKRLSPLARQHIMDFILLFSGSKKSFLLKDLMEPNQE</sequence>
<dbReference type="GO" id="GO:0000166">
    <property type="term" value="F:nucleotide binding"/>
    <property type="evidence" value="ECO:0007669"/>
    <property type="project" value="InterPro"/>
</dbReference>
<evidence type="ECO:0000313" key="4">
    <source>
        <dbReference type="EMBL" id="AFN84084.1"/>
    </source>
</evidence>
<reference evidence="4 5" key="1">
    <citation type="journal article" date="2012" name="Proc. Natl. Acad. Sci. U.S.A.">
        <title>Gain and loss of multiple functionally related, horizontally transferred genes in the reduced genomes of two microsporidian parasites.</title>
        <authorList>
            <person name="Pombert J.-F."/>
            <person name="Selman M."/>
            <person name="Burki F."/>
            <person name="Bardell F.T."/>
            <person name="Farinelli L."/>
            <person name="Solter L.F."/>
            <person name="Whitman D.W."/>
            <person name="Weiss L.M."/>
            <person name="Corradi N."/>
            <person name="Keeling P.J."/>
        </authorList>
    </citation>
    <scope>NUCLEOTIDE SEQUENCE [LARGE SCALE GENOMIC DNA]</scope>
    <source>
        <strain evidence="4 5">SJ-2008</strain>
    </source>
</reference>
<dbReference type="EMBL" id="CP003530">
    <property type="protein sequence ID" value="AFN84084.1"/>
    <property type="molecule type" value="Genomic_DNA"/>
</dbReference>
<evidence type="ECO:0000256" key="1">
    <source>
        <dbReference type="ARBA" id="ARBA00004123"/>
    </source>
</evidence>
<dbReference type="SUPFAM" id="SSF53098">
    <property type="entry name" value="Ribonuclease H-like"/>
    <property type="match status" value="1"/>
</dbReference>
<dbReference type="KEGG" id="ero:EROM_111020"/>